<gene>
    <name evidence="3" type="ordered locus">Cyan7425_3885</name>
</gene>
<evidence type="ECO:0000256" key="1">
    <source>
        <dbReference type="SAM" id="Coils"/>
    </source>
</evidence>
<dbReference type="Pfam" id="PF05685">
    <property type="entry name" value="Uma2"/>
    <property type="match status" value="1"/>
</dbReference>
<name>B8HUK0_CYAP4</name>
<dbReference type="EMBL" id="CP001344">
    <property type="protein sequence ID" value="ACL46202.1"/>
    <property type="molecule type" value="Genomic_DNA"/>
</dbReference>
<dbReference type="OrthoDB" id="483276at2"/>
<dbReference type="eggNOG" id="COG4636">
    <property type="taxonomic scope" value="Bacteria"/>
</dbReference>
<feature type="coiled-coil region" evidence="1">
    <location>
        <begin position="186"/>
        <end position="224"/>
    </location>
</feature>
<dbReference type="PANTHER" id="PTHR33352">
    <property type="entry name" value="SLR1095 PROTEIN"/>
    <property type="match status" value="1"/>
</dbReference>
<reference evidence="3" key="1">
    <citation type="submission" date="2009-01" db="EMBL/GenBank/DDBJ databases">
        <title>Complete sequence of chromosome Cyanothece sp. PCC 7425.</title>
        <authorList>
            <consortium name="US DOE Joint Genome Institute"/>
            <person name="Lucas S."/>
            <person name="Copeland A."/>
            <person name="Lapidus A."/>
            <person name="Glavina del Rio T."/>
            <person name="Dalin E."/>
            <person name="Tice H."/>
            <person name="Bruce D."/>
            <person name="Goodwin L."/>
            <person name="Pitluck S."/>
            <person name="Sims D."/>
            <person name="Meineke L."/>
            <person name="Brettin T."/>
            <person name="Detter J.C."/>
            <person name="Han C."/>
            <person name="Larimer F."/>
            <person name="Land M."/>
            <person name="Hauser L."/>
            <person name="Kyrpides N."/>
            <person name="Ovchinnikova G."/>
            <person name="Liberton M."/>
            <person name="Stoeckel J."/>
            <person name="Banerjee A."/>
            <person name="Singh A."/>
            <person name="Page L."/>
            <person name="Sato H."/>
            <person name="Zhao L."/>
            <person name="Sherman L."/>
            <person name="Pakrasi H."/>
            <person name="Richardson P."/>
        </authorList>
    </citation>
    <scope>NUCLEOTIDE SEQUENCE</scope>
    <source>
        <strain evidence="3">PCC 7425</strain>
    </source>
</reference>
<dbReference type="Gene3D" id="3.90.1570.10">
    <property type="entry name" value="tt1808, chain A"/>
    <property type="match status" value="1"/>
</dbReference>
<dbReference type="CDD" id="cd06260">
    <property type="entry name" value="DUF820-like"/>
    <property type="match status" value="1"/>
</dbReference>
<keyword evidence="1" id="KW-0175">Coiled coil</keyword>
<evidence type="ECO:0000313" key="3">
    <source>
        <dbReference type="EMBL" id="ACL46202.1"/>
    </source>
</evidence>
<dbReference type="InterPro" id="IPR012296">
    <property type="entry name" value="Nuclease_put_TT1808"/>
</dbReference>
<protein>
    <recommendedName>
        <fullName evidence="2">Putative restriction endonuclease domain-containing protein</fullName>
    </recommendedName>
</protein>
<dbReference type="PANTHER" id="PTHR33352:SF2">
    <property type="entry name" value="SLL0995 PROTEIN"/>
    <property type="match status" value="1"/>
</dbReference>
<proteinExistence type="predicted"/>
<feature type="domain" description="Putative restriction endonuclease" evidence="2">
    <location>
        <begin position="14"/>
        <end position="154"/>
    </location>
</feature>
<sequence length="231" mass="26322">MIVASQPEVFYPSSDGEPLAETSLHIDAIIAVVTALRLYLQQRQQAESAIVLTNQFLYYAQGWPRLRVAPDVMVIFGVDPGPRDNFKIWEEGQVPAVIFEITSAATQDQDQGFKKGLYQQLGVQEYWQFDPKGEWIAEKLRGYQLAHGEYVPIPDLCSQILQLRLSVEAQLLSFYRLDTDEKLPILEDMALALQQAVSQAEAEQQRAEQERLRAERLAEKLRELGFNPDQL</sequence>
<dbReference type="HOGENOM" id="CLU_075279_0_1_3"/>
<dbReference type="KEGG" id="cyn:Cyan7425_3885"/>
<evidence type="ECO:0000259" key="2">
    <source>
        <dbReference type="Pfam" id="PF05685"/>
    </source>
</evidence>
<dbReference type="SUPFAM" id="SSF52980">
    <property type="entry name" value="Restriction endonuclease-like"/>
    <property type="match status" value="1"/>
</dbReference>
<dbReference type="InterPro" id="IPR011335">
    <property type="entry name" value="Restrct_endonuc-II-like"/>
</dbReference>
<dbReference type="AlphaFoldDB" id="B8HUK0"/>
<organism evidence="3">
    <name type="scientific">Cyanothece sp. (strain PCC 7425 / ATCC 29141)</name>
    <dbReference type="NCBI Taxonomy" id="395961"/>
    <lineage>
        <taxon>Bacteria</taxon>
        <taxon>Bacillati</taxon>
        <taxon>Cyanobacteriota</taxon>
        <taxon>Cyanophyceae</taxon>
        <taxon>Gomontiellales</taxon>
        <taxon>Cyanothecaceae</taxon>
        <taxon>Cyanothece</taxon>
    </lineage>
</organism>
<accession>B8HUK0</accession>
<dbReference type="STRING" id="395961.Cyan7425_3885"/>
<dbReference type="InterPro" id="IPR008538">
    <property type="entry name" value="Uma2"/>
</dbReference>